<comment type="function">
    <text evidence="11">Required for the insertion and/or proper folding and/or complex formation of integral membrane proteins into the membrane. Involved in integration of membrane proteins that insert both dependently and independently of the Sec translocase complex, as well as at least some lipoproteins. Aids folding of multispanning membrane proteins.</text>
</comment>
<evidence type="ECO:0000256" key="8">
    <source>
        <dbReference type="ARBA" id="ARBA00022989"/>
    </source>
</evidence>
<comment type="caution">
    <text evidence="20">The sequence shown here is derived from an EMBL/GenBank/DDBJ whole genome shotgun (WGS) entry which is preliminary data.</text>
</comment>
<keyword evidence="8 18" id="KW-1133">Transmembrane helix</keyword>
<dbReference type="GO" id="GO:0005886">
    <property type="term" value="C:plasma membrane"/>
    <property type="evidence" value="ECO:0007669"/>
    <property type="project" value="UniProtKB-SubCell"/>
</dbReference>
<protein>
    <recommendedName>
        <fullName evidence="3">Membrane protein insertase YidC</fullName>
    </recommendedName>
    <alternativeName>
        <fullName evidence="15">Foldase YidC</fullName>
    </alternativeName>
    <alternativeName>
        <fullName evidence="14">Membrane integrase YidC</fullName>
    </alternativeName>
    <alternativeName>
        <fullName evidence="13">Membrane protein YidC</fullName>
    </alternativeName>
</protein>
<evidence type="ECO:0000256" key="3">
    <source>
        <dbReference type="ARBA" id="ARBA00015325"/>
    </source>
</evidence>
<dbReference type="GO" id="GO:0015031">
    <property type="term" value="P:protein transport"/>
    <property type="evidence" value="ECO:0007669"/>
    <property type="project" value="UniProtKB-KW"/>
</dbReference>
<keyword evidence="5" id="KW-1003">Cell membrane</keyword>
<keyword evidence="9 18" id="KW-0472">Membrane</keyword>
<evidence type="ECO:0000256" key="6">
    <source>
        <dbReference type="ARBA" id="ARBA00022692"/>
    </source>
</evidence>
<organism evidence="20 21">
    <name type="scientific">Egicoccus halophilus</name>
    <dbReference type="NCBI Taxonomy" id="1670830"/>
    <lineage>
        <taxon>Bacteria</taxon>
        <taxon>Bacillati</taxon>
        <taxon>Actinomycetota</taxon>
        <taxon>Nitriliruptoria</taxon>
        <taxon>Egicoccales</taxon>
        <taxon>Egicoccaceae</taxon>
        <taxon>Egicoccus</taxon>
    </lineage>
</organism>
<reference evidence="20" key="2">
    <citation type="submission" date="2020-09" db="EMBL/GenBank/DDBJ databases">
        <authorList>
            <person name="Sun Q."/>
            <person name="Zhou Y."/>
        </authorList>
    </citation>
    <scope>NUCLEOTIDE SEQUENCE</scope>
    <source>
        <strain evidence="20">CGMCC 1.14988</strain>
    </source>
</reference>
<evidence type="ECO:0000256" key="1">
    <source>
        <dbReference type="ARBA" id="ARBA00004651"/>
    </source>
</evidence>
<gene>
    <name evidence="20" type="ORF">GCM10011354_02670</name>
</gene>
<evidence type="ECO:0000256" key="11">
    <source>
        <dbReference type="ARBA" id="ARBA00025034"/>
    </source>
</evidence>
<feature type="compositionally biased region" description="Gly residues" evidence="17">
    <location>
        <begin position="277"/>
        <end position="293"/>
    </location>
</feature>
<dbReference type="OrthoDB" id="9780552at2"/>
<feature type="region of interest" description="Disordered" evidence="17">
    <location>
        <begin position="258"/>
        <end position="364"/>
    </location>
</feature>
<dbReference type="InterPro" id="IPR028055">
    <property type="entry name" value="YidC/Oxa/ALB_C"/>
</dbReference>
<evidence type="ECO:0000256" key="4">
    <source>
        <dbReference type="ARBA" id="ARBA00022448"/>
    </source>
</evidence>
<dbReference type="InterPro" id="IPR047196">
    <property type="entry name" value="YidC_ALB_C"/>
</dbReference>
<feature type="transmembrane region" description="Helical" evidence="18">
    <location>
        <begin position="210"/>
        <end position="235"/>
    </location>
</feature>
<feature type="domain" description="Membrane insertase YidC/Oxa/ALB C-terminal" evidence="19">
    <location>
        <begin position="36"/>
        <end position="249"/>
    </location>
</feature>
<feature type="transmembrane region" description="Helical" evidence="18">
    <location>
        <begin position="115"/>
        <end position="136"/>
    </location>
</feature>
<comment type="similarity">
    <text evidence="2">Belongs to the OXA1/ALB3/YidC family. Type 1 subfamily.</text>
</comment>
<evidence type="ECO:0000256" key="17">
    <source>
        <dbReference type="SAM" id="MobiDB-lite"/>
    </source>
</evidence>
<evidence type="ECO:0000256" key="16">
    <source>
        <dbReference type="RuleBase" id="RU003945"/>
    </source>
</evidence>
<evidence type="ECO:0000259" key="19">
    <source>
        <dbReference type="Pfam" id="PF02096"/>
    </source>
</evidence>
<evidence type="ECO:0000256" key="2">
    <source>
        <dbReference type="ARBA" id="ARBA00010527"/>
    </source>
</evidence>
<dbReference type="GO" id="GO:0032977">
    <property type="term" value="F:membrane insertase activity"/>
    <property type="evidence" value="ECO:0007669"/>
    <property type="project" value="InterPro"/>
</dbReference>
<dbReference type="AlphaFoldDB" id="A0A8J3ET45"/>
<evidence type="ECO:0000256" key="18">
    <source>
        <dbReference type="SAM" id="Phobius"/>
    </source>
</evidence>
<feature type="compositionally biased region" description="Gly residues" evidence="17">
    <location>
        <begin position="301"/>
        <end position="310"/>
    </location>
</feature>
<dbReference type="RefSeq" id="WP_130648301.1">
    <property type="nucleotide sequence ID" value="NZ_BMHA01000001.1"/>
</dbReference>
<dbReference type="PANTHER" id="PTHR12428">
    <property type="entry name" value="OXA1"/>
    <property type="match status" value="1"/>
</dbReference>
<keyword evidence="21" id="KW-1185">Reference proteome</keyword>
<keyword evidence="10" id="KW-0143">Chaperone</keyword>
<feature type="transmembrane region" description="Helical" evidence="18">
    <location>
        <begin position="35"/>
        <end position="56"/>
    </location>
</feature>
<evidence type="ECO:0000313" key="21">
    <source>
        <dbReference type="Proteomes" id="UP000650511"/>
    </source>
</evidence>
<dbReference type="NCBIfam" id="TIGR03592">
    <property type="entry name" value="yidC_oxa1_cterm"/>
    <property type="match status" value="1"/>
</dbReference>
<comment type="subunit">
    <text evidence="12">Interacts with the Sec translocase complex via SecD. Specifically interacts with transmembrane segments of nascent integral membrane proteins during membrane integration.</text>
</comment>
<dbReference type="EMBL" id="BMHA01000001">
    <property type="protein sequence ID" value="GGI03116.1"/>
    <property type="molecule type" value="Genomic_DNA"/>
</dbReference>
<keyword evidence="7" id="KW-0653">Protein transport</keyword>
<evidence type="ECO:0000256" key="5">
    <source>
        <dbReference type="ARBA" id="ARBA00022475"/>
    </source>
</evidence>
<evidence type="ECO:0000256" key="10">
    <source>
        <dbReference type="ARBA" id="ARBA00023186"/>
    </source>
</evidence>
<keyword evidence="4" id="KW-0813">Transport</keyword>
<reference evidence="20" key="1">
    <citation type="journal article" date="2014" name="Int. J. Syst. Evol. Microbiol.">
        <title>Complete genome sequence of Corynebacterium casei LMG S-19264T (=DSM 44701T), isolated from a smear-ripened cheese.</title>
        <authorList>
            <consortium name="US DOE Joint Genome Institute (JGI-PGF)"/>
            <person name="Walter F."/>
            <person name="Albersmeier A."/>
            <person name="Kalinowski J."/>
            <person name="Ruckert C."/>
        </authorList>
    </citation>
    <scope>NUCLEOTIDE SEQUENCE</scope>
    <source>
        <strain evidence="20">CGMCC 1.14988</strain>
    </source>
</reference>
<dbReference type="InterPro" id="IPR001708">
    <property type="entry name" value="YidC/ALB3/OXA1/COX18"/>
</dbReference>
<feature type="transmembrane region" description="Helical" evidence="18">
    <location>
        <begin position="171"/>
        <end position="189"/>
    </location>
</feature>
<accession>A0A8J3ET45</accession>
<evidence type="ECO:0000256" key="12">
    <source>
        <dbReference type="ARBA" id="ARBA00026028"/>
    </source>
</evidence>
<keyword evidence="6 16" id="KW-0812">Transmembrane</keyword>
<dbReference type="CDD" id="cd20070">
    <property type="entry name" value="5TM_YidC_Alb3"/>
    <property type="match status" value="1"/>
</dbReference>
<sequence length="364" mass="39745">MGSLWQTIRDGTIGALDALLTLLHNVVEPVAGIHAWGWAIILLTILVRVALLPLAIKQTRSMRAMQALAPQLKEIQKKYKVDRDLMRKDPEQYRAKRQKLNEEQMALYQREGVNPAASCLPLLMQAPIFLALFWTLQYAGREGGELLGAEFYFFTAVGEGGLEMLVRGAGWPGWLLIVLMSGTMFWSQKQMMARNAAQMADNPMAQQQKLLLYIMPLFLAFISINFPLGILLYWVTTNLWQVVQQAIILREVKHEAESGTLADHPGGEAARRNKRGAGNGNTNGKRGGSSGTKGDGDTNGRRGGSSGTKGTGSARSGQGGKKKPDGPSPNRPGRNDTPRDQGGSTASSKKRDHLPRRGGGQNDS</sequence>
<evidence type="ECO:0000256" key="14">
    <source>
        <dbReference type="ARBA" id="ARBA00033245"/>
    </source>
</evidence>
<comment type="subcellular location">
    <subcellularLocation>
        <location evidence="1">Cell membrane</location>
        <topology evidence="1">Multi-pass membrane protein</topology>
    </subcellularLocation>
    <subcellularLocation>
        <location evidence="16">Membrane</location>
        <topology evidence="16">Multi-pass membrane protein</topology>
    </subcellularLocation>
</comment>
<evidence type="ECO:0000256" key="9">
    <source>
        <dbReference type="ARBA" id="ARBA00023136"/>
    </source>
</evidence>
<dbReference type="Pfam" id="PF02096">
    <property type="entry name" value="60KD_IMP"/>
    <property type="match status" value="1"/>
</dbReference>
<evidence type="ECO:0000256" key="15">
    <source>
        <dbReference type="ARBA" id="ARBA00033342"/>
    </source>
</evidence>
<dbReference type="Proteomes" id="UP000650511">
    <property type="component" value="Unassembled WGS sequence"/>
</dbReference>
<evidence type="ECO:0000256" key="13">
    <source>
        <dbReference type="ARBA" id="ARBA00031538"/>
    </source>
</evidence>
<dbReference type="GO" id="GO:0051205">
    <property type="term" value="P:protein insertion into membrane"/>
    <property type="evidence" value="ECO:0007669"/>
    <property type="project" value="TreeGrafter"/>
</dbReference>
<name>A0A8J3ET45_9ACTN</name>
<dbReference type="PANTHER" id="PTHR12428:SF65">
    <property type="entry name" value="CYTOCHROME C OXIDASE ASSEMBLY PROTEIN COX18, MITOCHONDRIAL"/>
    <property type="match status" value="1"/>
</dbReference>
<evidence type="ECO:0000256" key="7">
    <source>
        <dbReference type="ARBA" id="ARBA00022927"/>
    </source>
</evidence>
<proteinExistence type="inferred from homology"/>
<evidence type="ECO:0000313" key="20">
    <source>
        <dbReference type="EMBL" id="GGI03116.1"/>
    </source>
</evidence>